<organism evidence="7 8">
    <name type="scientific">Synchytrium endobioticum</name>
    <dbReference type="NCBI Taxonomy" id="286115"/>
    <lineage>
        <taxon>Eukaryota</taxon>
        <taxon>Fungi</taxon>
        <taxon>Fungi incertae sedis</taxon>
        <taxon>Chytridiomycota</taxon>
        <taxon>Chytridiomycota incertae sedis</taxon>
        <taxon>Chytridiomycetes</taxon>
        <taxon>Synchytriales</taxon>
        <taxon>Synchytriaceae</taxon>
        <taxon>Synchytrium</taxon>
    </lineage>
</organism>
<feature type="transmembrane region" description="Helical" evidence="6">
    <location>
        <begin position="237"/>
        <end position="258"/>
    </location>
</feature>
<feature type="region of interest" description="Disordered" evidence="5">
    <location>
        <begin position="1"/>
        <end position="94"/>
    </location>
</feature>
<gene>
    <name evidence="7" type="ORF">SeMB42_g03231</name>
</gene>
<evidence type="ECO:0000256" key="6">
    <source>
        <dbReference type="SAM" id="Phobius"/>
    </source>
</evidence>
<dbReference type="PANTHER" id="PTHR10687:SF90">
    <property type="entry name" value="SECRETORY CARRIER MEMBRANE PROTEIN"/>
    <property type="match status" value="1"/>
</dbReference>
<dbReference type="AlphaFoldDB" id="A0A507D8G4"/>
<reference evidence="7 8" key="1">
    <citation type="journal article" date="2019" name="Sci. Rep.">
        <title>Comparative genomics of chytrid fungi reveal insights into the obligate biotrophic and pathogenic lifestyle of Synchytrium endobioticum.</title>
        <authorList>
            <person name="van de Vossenberg B.T.L.H."/>
            <person name="Warris S."/>
            <person name="Nguyen H.D.T."/>
            <person name="van Gent-Pelzer M.P.E."/>
            <person name="Joly D.L."/>
            <person name="van de Geest H.C."/>
            <person name="Bonants P.J.M."/>
            <person name="Smith D.S."/>
            <person name="Levesque C.A."/>
            <person name="van der Lee T.A.J."/>
        </authorList>
    </citation>
    <scope>NUCLEOTIDE SEQUENCE [LARGE SCALE GENOMIC DNA]</scope>
    <source>
        <strain evidence="7 8">MB42</strain>
    </source>
</reference>
<evidence type="ECO:0000313" key="7">
    <source>
        <dbReference type="EMBL" id="TPX47711.1"/>
    </source>
</evidence>
<accession>A0A507D8G4</accession>
<keyword evidence="4 6" id="KW-0472">Membrane</keyword>
<dbReference type="Pfam" id="PF04144">
    <property type="entry name" value="SCAMP"/>
    <property type="match status" value="1"/>
</dbReference>
<proteinExistence type="predicted"/>
<comment type="caution">
    <text evidence="7">The sequence shown here is derived from an EMBL/GenBank/DDBJ whole genome shotgun (WGS) entry which is preliminary data.</text>
</comment>
<dbReference type="EMBL" id="QEAN01000111">
    <property type="protein sequence ID" value="TPX47711.1"/>
    <property type="molecule type" value="Genomic_DNA"/>
</dbReference>
<feature type="compositionally biased region" description="Polar residues" evidence="5">
    <location>
        <begin position="81"/>
        <end position="92"/>
    </location>
</feature>
<name>A0A507D8G4_9FUNG</name>
<evidence type="ECO:0000256" key="2">
    <source>
        <dbReference type="ARBA" id="ARBA00022692"/>
    </source>
</evidence>
<keyword evidence="3 6" id="KW-1133">Transmembrane helix</keyword>
<evidence type="ECO:0008006" key="9">
    <source>
        <dbReference type="Google" id="ProtNLM"/>
    </source>
</evidence>
<evidence type="ECO:0000313" key="8">
    <source>
        <dbReference type="Proteomes" id="UP000317494"/>
    </source>
</evidence>
<feature type="transmembrane region" description="Helical" evidence="6">
    <location>
        <begin position="206"/>
        <end position="225"/>
    </location>
</feature>
<feature type="compositionally biased region" description="Low complexity" evidence="5">
    <location>
        <begin position="68"/>
        <end position="77"/>
    </location>
</feature>
<keyword evidence="2 6" id="KW-0812">Transmembrane</keyword>
<dbReference type="VEuPathDB" id="FungiDB:SeMB42_g03231"/>
<dbReference type="GO" id="GO:0032588">
    <property type="term" value="C:trans-Golgi network membrane"/>
    <property type="evidence" value="ECO:0007669"/>
    <property type="project" value="TreeGrafter"/>
</dbReference>
<evidence type="ECO:0000256" key="3">
    <source>
        <dbReference type="ARBA" id="ARBA00022989"/>
    </source>
</evidence>
<feature type="transmembrane region" description="Helical" evidence="6">
    <location>
        <begin position="171"/>
        <end position="194"/>
    </location>
</feature>
<evidence type="ECO:0000256" key="4">
    <source>
        <dbReference type="ARBA" id="ARBA00023136"/>
    </source>
</evidence>
<comment type="subcellular location">
    <subcellularLocation>
        <location evidence="1">Membrane</location>
        <topology evidence="1">Multi-pass membrane protein</topology>
    </subcellularLocation>
</comment>
<evidence type="ECO:0000256" key="5">
    <source>
        <dbReference type="SAM" id="MobiDB-lite"/>
    </source>
</evidence>
<keyword evidence="8" id="KW-1185">Reference proteome</keyword>
<dbReference type="GO" id="GO:0015031">
    <property type="term" value="P:protein transport"/>
    <property type="evidence" value="ECO:0007669"/>
    <property type="project" value="InterPro"/>
</dbReference>
<protein>
    <recommendedName>
        <fullName evidence="9">Secretory carrier membrane protein</fullName>
    </recommendedName>
</protein>
<dbReference type="GO" id="GO:0055038">
    <property type="term" value="C:recycling endosome membrane"/>
    <property type="evidence" value="ECO:0007669"/>
    <property type="project" value="TreeGrafter"/>
</dbReference>
<dbReference type="InterPro" id="IPR007273">
    <property type="entry name" value="SCAMP"/>
</dbReference>
<feature type="transmembrane region" description="Helical" evidence="6">
    <location>
        <begin position="270"/>
        <end position="297"/>
    </location>
</feature>
<evidence type="ECO:0000256" key="1">
    <source>
        <dbReference type="ARBA" id="ARBA00004141"/>
    </source>
</evidence>
<dbReference type="Proteomes" id="UP000317494">
    <property type="component" value="Unassembled WGS sequence"/>
</dbReference>
<dbReference type="PANTHER" id="PTHR10687">
    <property type="entry name" value="SECRETORY CARRIER-ASSOCIATED MEMBRANE PROTEIN SCAMP"/>
    <property type="match status" value="1"/>
</dbReference>
<sequence>MSHNFVPLHSPDDDLFDDSYRAEPPTAPLTASNYPPFNPTTTSSSRPIPKSSLMTTPFTSPPHPQTFAPSYSSSAYPKPHVQSSASPASHSNMGVDLGSIPDSLAMAEEILRRKEAELAARERLLLQQQAHLSRAGATSKPPNWPPFYPLVHHDIAQDIPEQHQKTVTKIWYLWLATVAELVWNMIACLAILISHPPTLANTAADFGVALVYIFTITAASFFLWNRPAYLAFSKNSSFFYFVFFVFLSCHICFCYYMAVGIPGSGAAGFINALGALTGGAVGTFVLCLIALIGWIMLGTYSLWTFREVYTYYTAGGHSFEKAKSEAIQIGVANPTVQGAAAGAASSYLNGSAHV</sequence>
<feature type="compositionally biased region" description="Polar residues" evidence="5">
    <location>
        <begin position="29"/>
        <end position="58"/>
    </location>
</feature>